<dbReference type="AlphaFoldDB" id="A0A6M1TVD5"/>
<comment type="caution">
    <text evidence="5">The sequence shown here is derived from an EMBL/GenBank/DDBJ whole genome shotgun (WGS) entry which is preliminary data.</text>
</comment>
<sequence>MDSPDYTTLIDAPTWDFIRRTEAAYPPDTATLSIADQRAIYDAMCRAFHRGYPPGITAEDRPFGGVPCRLYPGQGGTVVYFHGGGFVVGGLHSHDDVCAEIRAATGLTVVSVDYRLCPEHPHPAAFHDALAATRAIAAECAAPLLLAGDSAGGTLAAATAQAIGRKGALGIAGMVLIYPGLGGNRDAGSYLTHAQAPMLTRDDVLFYARIRHGDAPEPPPDPSFAPLSDSDFTNLPPTLAIAAECDPLADDATTYAARLTAAGTPARAVTEPGLVHGYLRARATVPRAAASFARITRTLSAMAKGTWPGSEDHR</sequence>
<accession>A0A6M1TVD5</accession>
<dbReference type="SUPFAM" id="SSF53474">
    <property type="entry name" value="alpha/beta-Hydrolases"/>
    <property type="match status" value="1"/>
</dbReference>
<organism evidence="5 6">
    <name type="scientific">Paragemmobacter kunshanensis</name>
    <dbReference type="NCBI Taxonomy" id="2583234"/>
    <lineage>
        <taxon>Bacteria</taxon>
        <taxon>Pseudomonadati</taxon>
        <taxon>Pseudomonadota</taxon>
        <taxon>Alphaproteobacteria</taxon>
        <taxon>Rhodobacterales</taxon>
        <taxon>Paracoccaceae</taxon>
        <taxon>Paragemmobacter</taxon>
    </lineage>
</organism>
<dbReference type="RefSeq" id="WP_165051923.1">
    <property type="nucleotide sequence ID" value="NZ_JAALFE010000016.1"/>
</dbReference>
<comment type="similarity">
    <text evidence="1">Belongs to the 'GDXG' lipolytic enzyme family.</text>
</comment>
<evidence type="ECO:0000256" key="2">
    <source>
        <dbReference type="ARBA" id="ARBA00022801"/>
    </source>
</evidence>
<dbReference type="InterPro" id="IPR013094">
    <property type="entry name" value="AB_hydrolase_3"/>
</dbReference>
<dbReference type="InterPro" id="IPR050300">
    <property type="entry name" value="GDXG_lipolytic_enzyme"/>
</dbReference>
<dbReference type="PANTHER" id="PTHR48081">
    <property type="entry name" value="AB HYDROLASE SUPERFAMILY PROTEIN C4A8.06C"/>
    <property type="match status" value="1"/>
</dbReference>
<evidence type="ECO:0000313" key="6">
    <source>
        <dbReference type="Proteomes" id="UP000474758"/>
    </source>
</evidence>
<evidence type="ECO:0000256" key="1">
    <source>
        <dbReference type="ARBA" id="ARBA00010515"/>
    </source>
</evidence>
<evidence type="ECO:0000256" key="3">
    <source>
        <dbReference type="PROSITE-ProRule" id="PRU10038"/>
    </source>
</evidence>
<dbReference type="EMBL" id="JAALFE010000016">
    <property type="protein sequence ID" value="NGQ92358.1"/>
    <property type="molecule type" value="Genomic_DNA"/>
</dbReference>
<dbReference type="InterPro" id="IPR033140">
    <property type="entry name" value="Lipase_GDXG_put_SER_AS"/>
</dbReference>
<evidence type="ECO:0000313" key="5">
    <source>
        <dbReference type="EMBL" id="NGQ92358.1"/>
    </source>
</evidence>
<gene>
    <name evidence="5" type="ORF">G5V65_15785</name>
</gene>
<feature type="active site" evidence="3">
    <location>
        <position position="150"/>
    </location>
</feature>
<proteinExistence type="inferred from homology"/>
<dbReference type="PANTHER" id="PTHR48081:SF8">
    <property type="entry name" value="ALPHA_BETA HYDROLASE FOLD-3 DOMAIN-CONTAINING PROTEIN-RELATED"/>
    <property type="match status" value="1"/>
</dbReference>
<dbReference type="InterPro" id="IPR029058">
    <property type="entry name" value="AB_hydrolase_fold"/>
</dbReference>
<reference evidence="5 6" key="1">
    <citation type="submission" date="2020-02" db="EMBL/GenBank/DDBJ databases">
        <title>Rhodobacter translucens sp. nov., a novel bacterium isolated from activated sludge.</title>
        <authorList>
            <person name="Liu J."/>
        </authorList>
    </citation>
    <scope>NUCLEOTIDE SEQUENCE [LARGE SCALE GENOMIC DNA]</scope>
    <source>
        <strain evidence="5 6">HX-7-19</strain>
    </source>
</reference>
<keyword evidence="6" id="KW-1185">Reference proteome</keyword>
<dbReference type="Proteomes" id="UP000474758">
    <property type="component" value="Unassembled WGS sequence"/>
</dbReference>
<protein>
    <submittedName>
        <fullName evidence="5">Alpha/beta hydrolase</fullName>
    </submittedName>
</protein>
<dbReference type="PROSITE" id="PS01174">
    <property type="entry name" value="LIPASE_GDXG_SER"/>
    <property type="match status" value="1"/>
</dbReference>
<dbReference type="Gene3D" id="3.40.50.1820">
    <property type="entry name" value="alpha/beta hydrolase"/>
    <property type="match status" value="1"/>
</dbReference>
<feature type="domain" description="Alpha/beta hydrolase fold-3" evidence="4">
    <location>
        <begin position="78"/>
        <end position="279"/>
    </location>
</feature>
<evidence type="ECO:0000259" key="4">
    <source>
        <dbReference type="Pfam" id="PF07859"/>
    </source>
</evidence>
<dbReference type="Pfam" id="PF07859">
    <property type="entry name" value="Abhydrolase_3"/>
    <property type="match status" value="1"/>
</dbReference>
<keyword evidence="2 5" id="KW-0378">Hydrolase</keyword>
<dbReference type="GO" id="GO:0016787">
    <property type="term" value="F:hydrolase activity"/>
    <property type="evidence" value="ECO:0007669"/>
    <property type="project" value="UniProtKB-KW"/>
</dbReference>
<name>A0A6M1TVD5_9RHOB</name>